<comment type="subcellular location">
    <subcellularLocation>
        <location evidence="1">Membrane</location>
        <topology evidence="1">Single-pass membrane protein</topology>
    </subcellularLocation>
</comment>
<keyword evidence="2" id="KW-0812">Transmembrane</keyword>
<reference evidence="6" key="1">
    <citation type="submission" date="2021-03" db="EMBL/GenBank/DDBJ databases">
        <title>Draft genome sequence of rust myrtle Austropuccinia psidii MF-1, a brazilian biotype.</title>
        <authorList>
            <person name="Quecine M.C."/>
            <person name="Pachon D.M.R."/>
            <person name="Bonatelli M.L."/>
            <person name="Correr F.H."/>
            <person name="Franceschini L.M."/>
            <person name="Leite T.F."/>
            <person name="Margarido G.R.A."/>
            <person name="Almeida C.A."/>
            <person name="Ferrarezi J.A."/>
            <person name="Labate C.A."/>
        </authorList>
    </citation>
    <scope>NUCLEOTIDE SEQUENCE</scope>
    <source>
        <strain evidence="6">MF-1</strain>
    </source>
</reference>
<evidence type="ECO:0000313" key="7">
    <source>
        <dbReference type="Proteomes" id="UP000765509"/>
    </source>
</evidence>
<gene>
    <name evidence="6" type="ORF">O181_056611</name>
</gene>
<comment type="caution">
    <text evidence="6">The sequence shown here is derived from an EMBL/GenBank/DDBJ whole genome shotgun (WGS) entry which is preliminary data.</text>
</comment>
<feature type="region of interest" description="Disordered" evidence="5">
    <location>
        <begin position="418"/>
        <end position="469"/>
    </location>
</feature>
<dbReference type="PANTHER" id="PTHR12883:SF0">
    <property type="entry name" value="PAT COMPLEX SUBUNIT CCDC47"/>
    <property type="match status" value="1"/>
</dbReference>
<keyword evidence="7" id="KW-1185">Reference proteome</keyword>
<feature type="compositionally biased region" description="Low complexity" evidence="5">
    <location>
        <begin position="89"/>
        <end position="100"/>
    </location>
</feature>
<evidence type="ECO:0000256" key="2">
    <source>
        <dbReference type="ARBA" id="ARBA00022692"/>
    </source>
</evidence>
<feature type="compositionally biased region" description="Pro residues" evidence="5">
    <location>
        <begin position="47"/>
        <end position="56"/>
    </location>
</feature>
<dbReference type="GO" id="GO:0005509">
    <property type="term" value="F:calcium ion binding"/>
    <property type="evidence" value="ECO:0007669"/>
    <property type="project" value="InterPro"/>
</dbReference>
<feature type="compositionally biased region" description="Pro residues" evidence="5">
    <location>
        <begin position="71"/>
        <end position="80"/>
    </location>
</feature>
<sequence>MLIFKPSHRLWCSVWPVLSLNPSTRFMANTLSIAGGLAVVSADRVPDPQPAAPPTPAFDESEPDHAHFGGPAPPPSPATPPTSKYMPLSSQSGQQHAQSSPISSRPPFNGTEYRLKRLVIRPAELKVEGVLLVAMVIYALISYHGKRKNQNSVSLWLNSHAEFLSKEFSQVGTGSPKGYSANGPAQFYGYATGRKGCKSLNIRFCLRPRQDIPFMIYEEIRAAIDFGWTGKSDRLELAWDLSPINQQNTFDVKDYFVWALVEKRVMNSIRQERWDVGTFTELKESSLLPSQLVFMSESGEITDQISKSRALGFSELLKSHPSSLSWFDSLVLSGTPSSQPPLSQLPLPSTPIKRTLTLRLRLPTRDHMLDSLPLIQFCFNLIDSLDRAISLTPVLINKLMRRRTEVCNLILDETRKEEERIKEEERRKKLKSAQDEKIAKMSASEQKKHDERERKRNATKMGKIAMKHR</sequence>
<dbReference type="Pfam" id="PF07946">
    <property type="entry name" value="CCDC47"/>
    <property type="match status" value="1"/>
</dbReference>
<keyword evidence="4" id="KW-0472">Membrane</keyword>
<dbReference type="GO" id="GO:0032469">
    <property type="term" value="P:endoplasmic reticulum calcium ion homeostasis"/>
    <property type="evidence" value="ECO:0007669"/>
    <property type="project" value="InterPro"/>
</dbReference>
<evidence type="ECO:0000256" key="5">
    <source>
        <dbReference type="SAM" id="MobiDB-lite"/>
    </source>
</evidence>
<feature type="region of interest" description="Disordered" evidence="5">
    <location>
        <begin position="44"/>
        <end position="108"/>
    </location>
</feature>
<evidence type="ECO:0000256" key="1">
    <source>
        <dbReference type="ARBA" id="ARBA00004167"/>
    </source>
</evidence>
<dbReference type="InterPro" id="IPR012879">
    <property type="entry name" value="CCDC47"/>
</dbReference>
<dbReference type="GO" id="GO:0016020">
    <property type="term" value="C:membrane"/>
    <property type="evidence" value="ECO:0007669"/>
    <property type="project" value="UniProtKB-SubCell"/>
</dbReference>
<proteinExistence type="predicted"/>
<dbReference type="Proteomes" id="UP000765509">
    <property type="component" value="Unassembled WGS sequence"/>
</dbReference>
<dbReference type="AlphaFoldDB" id="A0A9Q3HT51"/>
<organism evidence="6 7">
    <name type="scientific">Austropuccinia psidii MF-1</name>
    <dbReference type="NCBI Taxonomy" id="1389203"/>
    <lineage>
        <taxon>Eukaryota</taxon>
        <taxon>Fungi</taxon>
        <taxon>Dikarya</taxon>
        <taxon>Basidiomycota</taxon>
        <taxon>Pucciniomycotina</taxon>
        <taxon>Pucciniomycetes</taxon>
        <taxon>Pucciniales</taxon>
        <taxon>Sphaerophragmiaceae</taxon>
        <taxon>Austropuccinia</taxon>
    </lineage>
</organism>
<keyword evidence="3" id="KW-1133">Transmembrane helix</keyword>
<dbReference type="GO" id="GO:0005783">
    <property type="term" value="C:endoplasmic reticulum"/>
    <property type="evidence" value="ECO:0007669"/>
    <property type="project" value="InterPro"/>
</dbReference>
<evidence type="ECO:0000256" key="4">
    <source>
        <dbReference type="ARBA" id="ARBA00023136"/>
    </source>
</evidence>
<dbReference type="OrthoDB" id="10039147at2759"/>
<dbReference type="EMBL" id="AVOT02025549">
    <property type="protein sequence ID" value="MBW0516896.1"/>
    <property type="molecule type" value="Genomic_DNA"/>
</dbReference>
<dbReference type="PANTHER" id="PTHR12883">
    <property type="entry name" value="ADIPOCYTE-SPECIFIC PROTEIN 4-RELATED"/>
    <property type="match status" value="1"/>
</dbReference>
<evidence type="ECO:0008006" key="8">
    <source>
        <dbReference type="Google" id="ProtNLM"/>
    </source>
</evidence>
<name>A0A9Q3HT51_9BASI</name>
<feature type="compositionally biased region" description="Basic and acidic residues" evidence="5">
    <location>
        <begin position="418"/>
        <end position="456"/>
    </location>
</feature>
<evidence type="ECO:0000256" key="3">
    <source>
        <dbReference type="ARBA" id="ARBA00022989"/>
    </source>
</evidence>
<accession>A0A9Q3HT51</accession>
<evidence type="ECO:0000313" key="6">
    <source>
        <dbReference type="EMBL" id="MBW0516896.1"/>
    </source>
</evidence>
<protein>
    <recommendedName>
        <fullName evidence="8">Coiled-coil domain-containing protein 47</fullName>
    </recommendedName>
</protein>